<evidence type="ECO:0000259" key="5">
    <source>
        <dbReference type="Pfam" id="PF08240"/>
    </source>
</evidence>
<dbReference type="SUPFAM" id="SSF50129">
    <property type="entry name" value="GroES-like"/>
    <property type="match status" value="1"/>
</dbReference>
<feature type="domain" description="Alcohol dehydrogenase-like N-terminal" evidence="5">
    <location>
        <begin position="32"/>
        <end position="129"/>
    </location>
</feature>
<dbReference type="Pfam" id="PF08240">
    <property type="entry name" value="ADH_N"/>
    <property type="match status" value="1"/>
</dbReference>
<evidence type="ECO:0000256" key="2">
    <source>
        <dbReference type="ARBA" id="ARBA00022723"/>
    </source>
</evidence>
<dbReference type="PROSITE" id="PS00059">
    <property type="entry name" value="ADH_ZINC"/>
    <property type="match status" value="1"/>
</dbReference>
<gene>
    <name evidence="6" type="ORF">E4U42_001829</name>
</gene>
<keyword evidence="7" id="KW-1185">Reference proteome</keyword>
<evidence type="ECO:0000256" key="4">
    <source>
        <dbReference type="ARBA" id="ARBA00023002"/>
    </source>
</evidence>
<keyword evidence="2" id="KW-0479">Metal-binding</keyword>
<keyword evidence="3" id="KW-0862">Zinc</keyword>
<dbReference type="InterPro" id="IPR013154">
    <property type="entry name" value="ADH-like_N"/>
</dbReference>
<evidence type="ECO:0000313" key="7">
    <source>
        <dbReference type="Proteomes" id="UP000811619"/>
    </source>
</evidence>
<dbReference type="InterPro" id="IPR011032">
    <property type="entry name" value="GroES-like_sf"/>
</dbReference>
<accession>A0A8K0NMN2</accession>
<dbReference type="InterPro" id="IPR002328">
    <property type="entry name" value="ADH_Zn_CS"/>
</dbReference>
<dbReference type="PANTHER" id="PTHR42940:SF7">
    <property type="entry name" value="ALCOHOL DEHYDROGENASE-LIKE N-TERMINAL DOMAIN-CONTAINING PROTEIN"/>
    <property type="match status" value="1"/>
</dbReference>
<protein>
    <recommendedName>
        <fullName evidence="5">Alcohol dehydrogenase-like N-terminal domain-containing protein</fullName>
    </recommendedName>
</protein>
<reference evidence="6" key="1">
    <citation type="journal article" date="2020" name="bioRxiv">
        <title>Whole genome comparisons of ergot fungi reveals the divergence and evolution of species within the genus Claviceps are the result of varying mechanisms driving genome evolution and host range expansion.</title>
        <authorList>
            <person name="Wyka S.A."/>
            <person name="Mondo S.J."/>
            <person name="Liu M."/>
            <person name="Dettman J."/>
            <person name="Nalam V."/>
            <person name="Broders K.D."/>
        </authorList>
    </citation>
    <scope>NUCLEOTIDE SEQUENCE</scope>
    <source>
        <strain evidence="6">CCC 489</strain>
    </source>
</reference>
<dbReference type="GO" id="GO:0008270">
    <property type="term" value="F:zinc ion binding"/>
    <property type="evidence" value="ECO:0007669"/>
    <property type="project" value="InterPro"/>
</dbReference>
<keyword evidence="4" id="KW-0560">Oxidoreductase</keyword>
<name>A0A8K0NMN2_9HYPO</name>
<dbReference type="PANTHER" id="PTHR42940">
    <property type="entry name" value="ALCOHOL DEHYDROGENASE 1-RELATED"/>
    <property type="match status" value="1"/>
</dbReference>
<evidence type="ECO:0000256" key="1">
    <source>
        <dbReference type="ARBA" id="ARBA00001947"/>
    </source>
</evidence>
<dbReference type="GO" id="GO:0005737">
    <property type="term" value="C:cytoplasm"/>
    <property type="evidence" value="ECO:0007669"/>
    <property type="project" value="TreeGrafter"/>
</dbReference>
<comment type="cofactor">
    <cofactor evidence="1">
        <name>Zn(2+)</name>
        <dbReference type="ChEBI" id="CHEBI:29105"/>
    </cofactor>
</comment>
<feature type="non-terminal residue" evidence="6">
    <location>
        <position position="129"/>
    </location>
</feature>
<evidence type="ECO:0000313" key="6">
    <source>
        <dbReference type="EMBL" id="KAG5927742.1"/>
    </source>
</evidence>
<sequence length="129" mass="13297">MSPLPETYRAVVLTGPDAPFRLQTVPLQAPAPDQVLVKVHACGVCLGDVAVAAGHLGTSFFPSTPGHEFVGEVVQVGSAVASSVLRTGQRVGGAWHGGHDGQCRPCRRGQFQLCEDGQIHGAGRAGGFA</sequence>
<dbReference type="Proteomes" id="UP000811619">
    <property type="component" value="Unassembled WGS sequence"/>
</dbReference>
<dbReference type="OrthoDB" id="256333at2759"/>
<organism evidence="6 7">
    <name type="scientific">Claviceps africana</name>
    <dbReference type="NCBI Taxonomy" id="83212"/>
    <lineage>
        <taxon>Eukaryota</taxon>
        <taxon>Fungi</taxon>
        <taxon>Dikarya</taxon>
        <taxon>Ascomycota</taxon>
        <taxon>Pezizomycotina</taxon>
        <taxon>Sordariomycetes</taxon>
        <taxon>Hypocreomycetidae</taxon>
        <taxon>Hypocreales</taxon>
        <taxon>Clavicipitaceae</taxon>
        <taxon>Claviceps</taxon>
    </lineage>
</organism>
<proteinExistence type="predicted"/>
<dbReference type="Gene3D" id="3.90.180.10">
    <property type="entry name" value="Medium-chain alcohol dehydrogenases, catalytic domain"/>
    <property type="match status" value="1"/>
</dbReference>
<dbReference type="GO" id="GO:0004022">
    <property type="term" value="F:alcohol dehydrogenase (NAD+) activity"/>
    <property type="evidence" value="ECO:0007669"/>
    <property type="project" value="TreeGrafter"/>
</dbReference>
<dbReference type="AlphaFoldDB" id="A0A8K0NMN2"/>
<evidence type="ECO:0000256" key="3">
    <source>
        <dbReference type="ARBA" id="ARBA00022833"/>
    </source>
</evidence>
<comment type="caution">
    <text evidence="6">The sequence shown here is derived from an EMBL/GenBank/DDBJ whole genome shotgun (WGS) entry which is preliminary data.</text>
</comment>
<dbReference type="EMBL" id="SRPY01000159">
    <property type="protein sequence ID" value="KAG5927742.1"/>
    <property type="molecule type" value="Genomic_DNA"/>
</dbReference>